<reference evidence="2" key="1">
    <citation type="journal article" date="2023" name="Mol. Phylogenet. Evol.">
        <title>Genome-scale phylogeny and comparative genomics of the fungal order Sordariales.</title>
        <authorList>
            <person name="Hensen N."/>
            <person name="Bonometti L."/>
            <person name="Westerberg I."/>
            <person name="Brannstrom I.O."/>
            <person name="Guillou S."/>
            <person name="Cros-Aarteil S."/>
            <person name="Calhoun S."/>
            <person name="Haridas S."/>
            <person name="Kuo A."/>
            <person name="Mondo S."/>
            <person name="Pangilinan J."/>
            <person name="Riley R."/>
            <person name="LaButti K."/>
            <person name="Andreopoulos B."/>
            <person name="Lipzen A."/>
            <person name="Chen C."/>
            <person name="Yan M."/>
            <person name="Daum C."/>
            <person name="Ng V."/>
            <person name="Clum A."/>
            <person name="Steindorff A."/>
            <person name="Ohm R.A."/>
            <person name="Martin F."/>
            <person name="Silar P."/>
            <person name="Natvig D.O."/>
            <person name="Lalanne C."/>
            <person name="Gautier V."/>
            <person name="Ament-Velasquez S.L."/>
            <person name="Kruys A."/>
            <person name="Hutchinson M.I."/>
            <person name="Powell A.J."/>
            <person name="Barry K."/>
            <person name="Miller A.N."/>
            <person name="Grigoriev I.V."/>
            <person name="Debuchy R."/>
            <person name="Gladieux P."/>
            <person name="Hiltunen Thoren M."/>
            <person name="Johannesson H."/>
        </authorList>
    </citation>
    <scope>NUCLEOTIDE SEQUENCE</scope>
    <source>
        <strain evidence="2">CBS 103.79</strain>
    </source>
</reference>
<dbReference type="EMBL" id="MU855315">
    <property type="protein sequence ID" value="KAK3907039.1"/>
    <property type="molecule type" value="Genomic_DNA"/>
</dbReference>
<dbReference type="Proteomes" id="UP001303889">
    <property type="component" value="Unassembled WGS sequence"/>
</dbReference>
<keyword evidence="3" id="KW-1185">Reference proteome</keyword>
<comment type="caution">
    <text evidence="2">The sequence shown here is derived from an EMBL/GenBank/DDBJ whole genome shotgun (WGS) entry which is preliminary data.</text>
</comment>
<accession>A0AAN6RY37</accession>
<protein>
    <submittedName>
        <fullName evidence="2">Uncharacterized protein</fullName>
    </submittedName>
</protein>
<gene>
    <name evidence="2" type="ORF">C8A05DRAFT_29072</name>
</gene>
<evidence type="ECO:0000313" key="2">
    <source>
        <dbReference type="EMBL" id="KAK3907039.1"/>
    </source>
</evidence>
<reference evidence="2" key="2">
    <citation type="submission" date="2023-05" db="EMBL/GenBank/DDBJ databases">
        <authorList>
            <consortium name="Lawrence Berkeley National Laboratory"/>
            <person name="Steindorff A."/>
            <person name="Hensen N."/>
            <person name="Bonometti L."/>
            <person name="Westerberg I."/>
            <person name="Brannstrom I.O."/>
            <person name="Guillou S."/>
            <person name="Cros-Aarteil S."/>
            <person name="Calhoun S."/>
            <person name="Haridas S."/>
            <person name="Kuo A."/>
            <person name="Mondo S."/>
            <person name="Pangilinan J."/>
            <person name="Riley R."/>
            <person name="Labutti K."/>
            <person name="Andreopoulos B."/>
            <person name="Lipzen A."/>
            <person name="Chen C."/>
            <person name="Yanf M."/>
            <person name="Daum C."/>
            <person name="Ng V."/>
            <person name="Clum A."/>
            <person name="Ohm R."/>
            <person name="Martin F."/>
            <person name="Silar P."/>
            <person name="Natvig D."/>
            <person name="Lalanne C."/>
            <person name="Gautier V."/>
            <person name="Ament-Velasquez S.L."/>
            <person name="Kruys A."/>
            <person name="Hutchinson M.I."/>
            <person name="Powell A.J."/>
            <person name="Barry K."/>
            <person name="Miller A.N."/>
            <person name="Grigoriev I.V."/>
            <person name="Debuchy R."/>
            <person name="Gladieux P."/>
            <person name="Thoren M.H."/>
            <person name="Johannesson H."/>
        </authorList>
    </citation>
    <scope>NUCLEOTIDE SEQUENCE</scope>
    <source>
        <strain evidence="2">CBS 103.79</strain>
    </source>
</reference>
<feature type="region of interest" description="Disordered" evidence="1">
    <location>
        <begin position="88"/>
        <end position="113"/>
    </location>
</feature>
<sequence>MACPLQAPRVRGVISKTTQPAIEKTFPTDEGTGKDHQRVVNNTPVINRSASVAGPVVIAACDGQQSSILLDAAMWFMVWGPFALSRPSLASPPSTPPAFPKPSRGGALAMMKS</sequence>
<name>A0AAN6RY37_9PEZI</name>
<evidence type="ECO:0000256" key="1">
    <source>
        <dbReference type="SAM" id="MobiDB-lite"/>
    </source>
</evidence>
<organism evidence="2 3">
    <name type="scientific">Staphylotrichum tortipilum</name>
    <dbReference type="NCBI Taxonomy" id="2831512"/>
    <lineage>
        <taxon>Eukaryota</taxon>
        <taxon>Fungi</taxon>
        <taxon>Dikarya</taxon>
        <taxon>Ascomycota</taxon>
        <taxon>Pezizomycotina</taxon>
        <taxon>Sordariomycetes</taxon>
        <taxon>Sordariomycetidae</taxon>
        <taxon>Sordariales</taxon>
        <taxon>Chaetomiaceae</taxon>
        <taxon>Staphylotrichum</taxon>
    </lineage>
</organism>
<proteinExistence type="predicted"/>
<dbReference type="AlphaFoldDB" id="A0AAN6RY37"/>
<evidence type="ECO:0000313" key="3">
    <source>
        <dbReference type="Proteomes" id="UP001303889"/>
    </source>
</evidence>